<name>Q8C347_MOUSE</name>
<dbReference type="AGR" id="MGI:1918773"/>
<dbReference type="EMBL" id="AK086952">
    <property type="protein sequence ID" value="BAC39772.1"/>
    <property type="molecule type" value="mRNA"/>
</dbReference>
<proteinExistence type="evidence at transcript level"/>
<reference evidence="1" key="7">
    <citation type="journal article" date="2005" name="Science">
        <title>The Transcriptional Landscape of the Mammalian Genome.</title>
        <authorList>
            <consortium name="The FANTOM Consortium"/>
            <consortium name="Riken Genome Exploration Research Group and Genome Science Group (Genome Network Project Core Group)"/>
        </authorList>
    </citation>
    <scope>NUCLEOTIDE SEQUENCE</scope>
    <source>
        <strain evidence="1">C57BL/6J</strain>
        <tissue evidence="1">Lung</tissue>
    </source>
</reference>
<organism evidence="1">
    <name type="scientific">Mus musculus</name>
    <name type="common">Mouse</name>
    <dbReference type="NCBI Taxonomy" id="10090"/>
    <lineage>
        <taxon>Eukaryota</taxon>
        <taxon>Metazoa</taxon>
        <taxon>Chordata</taxon>
        <taxon>Craniata</taxon>
        <taxon>Vertebrata</taxon>
        <taxon>Euteleostomi</taxon>
        <taxon>Mammalia</taxon>
        <taxon>Eutheria</taxon>
        <taxon>Euarchontoglires</taxon>
        <taxon>Glires</taxon>
        <taxon>Rodentia</taxon>
        <taxon>Myomorpha</taxon>
        <taxon>Muroidea</taxon>
        <taxon>Muridae</taxon>
        <taxon>Murinae</taxon>
        <taxon>Mus</taxon>
        <taxon>Mus</taxon>
    </lineage>
</organism>
<protein>
    <submittedName>
        <fullName evidence="1">Uncharacterized protein</fullName>
    </submittedName>
</protein>
<reference evidence="1" key="6">
    <citation type="submission" date="2002-04" db="EMBL/GenBank/DDBJ databases">
        <authorList>
            <person name="Adachi J."/>
            <person name="Aizawa K."/>
            <person name="Akimura T."/>
            <person name="Arakawa T."/>
            <person name="Bono H."/>
            <person name="Carninci P."/>
            <person name="Fukuda S."/>
            <person name="Furuno M."/>
            <person name="Hanagaki T."/>
            <person name="Hara A."/>
            <person name="Hashizume W."/>
            <person name="Hayashida K."/>
            <person name="Hayatsu N."/>
            <person name="Hiramoto K."/>
            <person name="Hiraoka T."/>
            <person name="Hirozane T."/>
            <person name="Hori F."/>
            <person name="Imotani K."/>
            <person name="Ishii Y."/>
            <person name="Itoh M."/>
            <person name="Kagawa I."/>
            <person name="Kasukawa T."/>
            <person name="Katoh H."/>
            <person name="Kawai J."/>
            <person name="Kojima Y."/>
            <person name="Kondo S."/>
            <person name="Konno H."/>
            <person name="Kouda M."/>
            <person name="Koya S."/>
            <person name="Kurihara C."/>
            <person name="Matsuyama T."/>
            <person name="Miyazaki A."/>
            <person name="Murata M."/>
            <person name="Nakamura M."/>
            <person name="Nishi K."/>
            <person name="Nomura K."/>
            <person name="Numazaki R."/>
            <person name="Ohno M."/>
            <person name="Ohsato N."/>
            <person name="Okazaki Y."/>
            <person name="Saito R."/>
            <person name="Saitoh H."/>
            <person name="Sakai C."/>
            <person name="Sakai K."/>
            <person name="Sakazume N."/>
            <person name="Sano H."/>
            <person name="Sasaki D."/>
            <person name="Shibata K."/>
            <person name="Shinagawa A."/>
            <person name="Shiraki T."/>
            <person name="Sogabe Y."/>
            <person name="Tagami M."/>
            <person name="Tagawa A."/>
            <person name="Takahashi F."/>
            <person name="Takaku-Akahira S."/>
            <person name="Takeda Y."/>
            <person name="Tanaka T."/>
            <person name="Tomaru A."/>
            <person name="Toya T."/>
            <person name="Yasunishi A."/>
            <person name="Muramatsu M."/>
            <person name="Hayashizaki Y."/>
        </authorList>
    </citation>
    <scope>NUCLEOTIDE SEQUENCE</scope>
    <source>
        <strain evidence="1">C57BL/6J</strain>
        <tissue evidence="1">Lung</tissue>
    </source>
</reference>
<reference evidence="1" key="8">
    <citation type="journal article" date="2005" name="Science">
        <title>Antisense Transcription in the Mammalian Transcriptome.</title>
        <authorList>
            <consortium name="RIKEN Genome Exploration Research Group and Genome Science Group (Genome Network Project Core Group) and the FANTOM Consortium"/>
        </authorList>
    </citation>
    <scope>NUCLEOTIDE SEQUENCE</scope>
    <source>
        <strain evidence="1">C57BL/6J</strain>
        <tissue evidence="1">Lung</tissue>
    </source>
</reference>
<dbReference type="AlphaFoldDB" id="Q8C347"/>
<reference evidence="1" key="3">
    <citation type="journal article" date="2000" name="Genome Res.">
        <title>RIKEN integrated sequence analysis (RISA) system--384-format sequencing pipeline with 384 multicapillary sequencer.</title>
        <authorList>
            <person name="Shibata K."/>
            <person name="Itoh M."/>
            <person name="Aizawa K."/>
            <person name="Nagaoka S."/>
            <person name="Sasaki N."/>
            <person name="Carninci P."/>
            <person name="Konno H."/>
            <person name="Akiyama J."/>
            <person name="Nishi K."/>
            <person name="Kitsunai T."/>
            <person name="Tashiro H."/>
            <person name="Itoh M."/>
            <person name="Sumi N."/>
            <person name="Ishii Y."/>
            <person name="Nakamura S."/>
            <person name="Hazama M."/>
            <person name="Nishine T."/>
            <person name="Harada A."/>
            <person name="Yamamoto R."/>
            <person name="Matsumoto H."/>
            <person name="Sakaguchi S."/>
            <person name="Ikegami T."/>
            <person name="Kashiwagi K."/>
            <person name="Fujiwake S."/>
            <person name="Inoue K."/>
            <person name="Togawa Y."/>
            <person name="Izawa M."/>
            <person name="Ohara E."/>
            <person name="Watahiki M."/>
            <person name="Yoneda Y."/>
            <person name="Ishikawa T."/>
            <person name="Ozawa K."/>
            <person name="Tanaka T."/>
            <person name="Matsuura S."/>
            <person name="Kawai J."/>
            <person name="Okazaki Y."/>
            <person name="Muramatsu M."/>
            <person name="Inoue Y."/>
            <person name="Kira A."/>
            <person name="Hayashizaki Y."/>
        </authorList>
    </citation>
    <scope>NUCLEOTIDE SEQUENCE</scope>
    <source>
        <strain evidence="1">C57BL/6J</strain>
        <tissue evidence="1">Lung</tissue>
    </source>
</reference>
<gene>
    <name evidence="2" type="primary">8430429K09Rik</name>
    <name evidence="2" type="synonym">Rnf185</name>
</gene>
<reference evidence="1" key="4">
    <citation type="journal article" date="2001" name="Nature">
        <title>Functional annotation of a full-length mouse cDNA collection.</title>
        <authorList>
            <consortium name="The RIKEN Genome Exploration Research Group Phase II Team and the FANTOM Consortium"/>
        </authorList>
    </citation>
    <scope>NUCLEOTIDE SEQUENCE</scope>
    <source>
        <strain evidence="1">C57BL/6J</strain>
        <tissue evidence="1">Lung</tissue>
    </source>
</reference>
<evidence type="ECO:0000313" key="2">
    <source>
        <dbReference type="MGI" id="MGI:1918773"/>
    </source>
</evidence>
<evidence type="ECO:0000313" key="1">
    <source>
        <dbReference type="EMBL" id="BAC39772.1"/>
    </source>
</evidence>
<reference evidence="1" key="5">
    <citation type="journal article" date="2002" name="Nature">
        <title>Analysis of the mouse transcriptome based on functional annotation of 60,770 full-length cDNAs.</title>
        <authorList>
            <consortium name="The FANTOM Consortium and the RIKEN Genome Exploration Research Group Phase I and II Team"/>
        </authorList>
    </citation>
    <scope>NUCLEOTIDE SEQUENCE</scope>
    <source>
        <strain evidence="1">C57BL/6J</strain>
        <tissue evidence="1">Lung</tissue>
    </source>
</reference>
<dbReference type="MGI" id="MGI:1918773">
    <property type="gene designation" value="8430429K09Rik"/>
</dbReference>
<reference evidence="1" key="1">
    <citation type="journal article" date="1999" name="Methods Enzymol.">
        <title>High-efficiency full-length cDNA cloning.</title>
        <authorList>
            <person name="Carninci P."/>
            <person name="Hayashizaki Y."/>
        </authorList>
    </citation>
    <scope>NUCLEOTIDE SEQUENCE</scope>
    <source>
        <strain evidence="1">C57BL/6J</strain>
        <tissue evidence="1">Lung</tissue>
    </source>
</reference>
<reference evidence="1" key="2">
    <citation type="journal article" date="2000" name="Genome Res.">
        <title>Normalization and subtraction of cap-trapper-selected cDNAs to prepare full-length cDNA libraries for rapid discovery of new genes.</title>
        <authorList>
            <person name="Carninci P."/>
            <person name="Shibata Y."/>
            <person name="Hayatsu N."/>
            <person name="Sugahara Y."/>
            <person name="Shibata K."/>
            <person name="Itoh M."/>
            <person name="Konno H."/>
            <person name="Okazaki Y."/>
            <person name="Muramatsu M."/>
            <person name="Hayashizaki Y."/>
        </authorList>
    </citation>
    <scope>NUCLEOTIDE SEQUENCE</scope>
    <source>
        <strain evidence="1">C57BL/6J</strain>
        <tissue evidence="1">Lung</tissue>
    </source>
</reference>
<sequence length="114" mass="12362">MGQNFNVVFEAGLGYMGPCRKNNGRMKKPVLEIPVWNALYKKVSLHGGLWNTERRTPAMGVGILSSEAPPEAQGWATPMVIKADSTPVRATQWERATAVSTPNVPAAGRTQLLS</sequence>
<accession>Q8C347</accession>